<feature type="transmembrane region" description="Helical" evidence="6">
    <location>
        <begin position="127"/>
        <end position="146"/>
    </location>
</feature>
<evidence type="ECO:0000256" key="6">
    <source>
        <dbReference type="SAM" id="Phobius"/>
    </source>
</evidence>
<dbReference type="EMBL" id="JAHHHD010000011">
    <property type="protein sequence ID" value="MBW4659438.1"/>
    <property type="molecule type" value="Genomic_DNA"/>
</dbReference>
<organism evidence="7 8">
    <name type="scientific">Drouetiella hepatica Uher 2000/2452</name>
    <dbReference type="NCBI Taxonomy" id="904376"/>
    <lineage>
        <taxon>Bacteria</taxon>
        <taxon>Bacillati</taxon>
        <taxon>Cyanobacteriota</taxon>
        <taxon>Cyanophyceae</taxon>
        <taxon>Oculatellales</taxon>
        <taxon>Oculatellaceae</taxon>
        <taxon>Drouetiella</taxon>
    </lineage>
</organism>
<dbReference type="PANTHER" id="PTHR30028:SF0">
    <property type="entry name" value="PROTEIN ALUMINUM SENSITIVE 3"/>
    <property type="match status" value="1"/>
</dbReference>
<evidence type="ECO:0000313" key="8">
    <source>
        <dbReference type="Proteomes" id="UP000757435"/>
    </source>
</evidence>
<keyword evidence="4 6" id="KW-1133">Transmembrane helix</keyword>
<reference evidence="7" key="2">
    <citation type="journal article" date="2022" name="Microbiol. Resour. Announc.">
        <title>Metagenome Sequencing to Explore Phylogenomics of Terrestrial Cyanobacteria.</title>
        <authorList>
            <person name="Ward R.D."/>
            <person name="Stajich J.E."/>
            <person name="Johansen J.R."/>
            <person name="Huntemann M."/>
            <person name="Clum A."/>
            <person name="Foster B."/>
            <person name="Foster B."/>
            <person name="Roux S."/>
            <person name="Palaniappan K."/>
            <person name="Varghese N."/>
            <person name="Mukherjee S."/>
            <person name="Reddy T.B.K."/>
            <person name="Daum C."/>
            <person name="Copeland A."/>
            <person name="Chen I.A."/>
            <person name="Ivanova N.N."/>
            <person name="Kyrpides N.C."/>
            <person name="Shapiro N."/>
            <person name="Eloe-Fadrosh E.A."/>
            <person name="Pietrasiak N."/>
        </authorList>
    </citation>
    <scope>NUCLEOTIDE SEQUENCE</scope>
    <source>
        <strain evidence="7">UHER 2000/2452</strain>
    </source>
</reference>
<reference evidence="7" key="1">
    <citation type="submission" date="2021-05" db="EMBL/GenBank/DDBJ databases">
        <authorList>
            <person name="Pietrasiak N."/>
            <person name="Ward R."/>
            <person name="Stajich J.E."/>
            <person name="Kurbessoian T."/>
        </authorList>
    </citation>
    <scope>NUCLEOTIDE SEQUENCE</scope>
    <source>
        <strain evidence="7">UHER 2000/2452</strain>
    </source>
</reference>
<dbReference type="GO" id="GO:0005886">
    <property type="term" value="C:plasma membrane"/>
    <property type="evidence" value="ECO:0007669"/>
    <property type="project" value="TreeGrafter"/>
</dbReference>
<evidence type="ECO:0000256" key="2">
    <source>
        <dbReference type="ARBA" id="ARBA00005268"/>
    </source>
</evidence>
<feature type="transmembrane region" description="Helical" evidence="6">
    <location>
        <begin position="40"/>
        <end position="59"/>
    </location>
</feature>
<feature type="transmembrane region" description="Helical" evidence="6">
    <location>
        <begin position="12"/>
        <end position="28"/>
    </location>
</feature>
<sequence length="261" mass="28033">MNELIELDLVRVGLALGLMVIAIALSAWQKLGLEKGLAIATGRTVLQLLVVGYVLEIIFALNNPWAVLGILVIMLAIATIVARNRISKKIPNLLPIVGGSVLISTAFTLAYVTLLVLQPSPWYEPQYLVPLAGILLGNTMNAAAVAGDRFVSTLKANQLELETHLSLGATPRQATELYRKDAIRTGLIPTLNTMTVVGIVTLPGAFTGQVLGGINPLDAALYQMLIMFILAIATLITTILVIQGIDRQFFNANAQLLELSR</sequence>
<dbReference type="InterPro" id="IPR005226">
    <property type="entry name" value="UPF0014_fam"/>
</dbReference>
<keyword evidence="3 6" id="KW-0812">Transmembrane</keyword>
<feature type="transmembrane region" description="Helical" evidence="6">
    <location>
        <begin position="94"/>
        <end position="115"/>
    </location>
</feature>
<evidence type="ECO:0000256" key="5">
    <source>
        <dbReference type="ARBA" id="ARBA00023136"/>
    </source>
</evidence>
<proteinExistence type="inferred from homology"/>
<comment type="subcellular location">
    <subcellularLocation>
        <location evidence="1">Membrane</location>
        <topology evidence="1">Multi-pass membrane protein</topology>
    </subcellularLocation>
</comment>
<evidence type="ECO:0000256" key="1">
    <source>
        <dbReference type="ARBA" id="ARBA00004141"/>
    </source>
</evidence>
<protein>
    <submittedName>
        <fullName evidence="7">Iron export ABC transporter permease subunit FetB</fullName>
    </submittedName>
</protein>
<accession>A0A951UP56</accession>
<dbReference type="AlphaFoldDB" id="A0A951UP56"/>
<name>A0A951UP56_9CYAN</name>
<feature type="transmembrane region" description="Helical" evidence="6">
    <location>
        <begin position="187"/>
        <end position="208"/>
    </location>
</feature>
<dbReference type="Proteomes" id="UP000757435">
    <property type="component" value="Unassembled WGS sequence"/>
</dbReference>
<feature type="transmembrane region" description="Helical" evidence="6">
    <location>
        <begin position="65"/>
        <end position="82"/>
    </location>
</feature>
<dbReference type="PANTHER" id="PTHR30028">
    <property type="entry name" value="UPF0014 INNER MEMBRANE PROTEIN YBBM-RELATED"/>
    <property type="match status" value="1"/>
</dbReference>
<keyword evidence="5 6" id="KW-0472">Membrane</keyword>
<evidence type="ECO:0000256" key="3">
    <source>
        <dbReference type="ARBA" id="ARBA00022692"/>
    </source>
</evidence>
<comment type="similarity">
    <text evidence="2">Belongs to the UPF0014 family.</text>
</comment>
<evidence type="ECO:0000256" key="4">
    <source>
        <dbReference type="ARBA" id="ARBA00022989"/>
    </source>
</evidence>
<evidence type="ECO:0000313" key="7">
    <source>
        <dbReference type="EMBL" id="MBW4659438.1"/>
    </source>
</evidence>
<feature type="transmembrane region" description="Helical" evidence="6">
    <location>
        <begin position="220"/>
        <end position="242"/>
    </location>
</feature>
<dbReference type="Pfam" id="PF03649">
    <property type="entry name" value="UPF0014"/>
    <property type="match status" value="1"/>
</dbReference>
<gene>
    <name evidence="7" type="primary">fetB</name>
    <name evidence="7" type="ORF">KME15_12245</name>
</gene>
<comment type="caution">
    <text evidence="7">The sequence shown here is derived from an EMBL/GenBank/DDBJ whole genome shotgun (WGS) entry which is preliminary data.</text>
</comment>